<keyword evidence="3" id="KW-1185">Reference proteome</keyword>
<protein>
    <recommendedName>
        <fullName evidence="4">HEAT repeat domain-containing protein</fullName>
    </recommendedName>
</protein>
<feature type="compositionally biased region" description="Low complexity" evidence="1">
    <location>
        <begin position="1"/>
        <end position="10"/>
    </location>
</feature>
<evidence type="ECO:0000313" key="3">
    <source>
        <dbReference type="Proteomes" id="UP001432075"/>
    </source>
</evidence>
<proteinExistence type="predicted"/>
<sequence>MSGENAPAEPNEGEEAAEQQPQEQTQQAWAARRDLDAHAPRSMTFDGTNHGVTAQQVIGDIHHYNFGGYAAAATSGEIPRETLDRLADAFVDEGTDFDSLLARLRHEHVLVLTGDPHTGRRTAALMLLHTLGATPVHSVDRDTKPESLTPGEGCGHVLFDLAVSRTQPLREAQLFAVRDRLREKGSYLVITTAHSPYVEDTVPLATWRPPAPRAVLSALLHRQTDAATADRLLALPATTGFLAREQQLREVVPFAAVLLRADETEILQYSRRALELQVQEWFEEGEDTQHLREKAFLIALAAFDNGPYALTAELSDKLYERLRSTGAGTFNEPIPVFGTHIGKRLQTARAQLSTTVEETEWGQVSQPTAAFKDERVAPILLREVWTGHPAARPALIKWLDQLSTDGRPFVRTRAAATVAVLALTDLPSAMALIIERWAGAKDSRQQLTAVSALTLAHRIHAPNIPRIIDGWSTGDTSAQRCWVAVRAQGLIGPERPVEALAALRAQARLQDAKEHPDQHVVDELPESVALLLLSPAADTALAELLRTLDDHPAVRTLTLKGFLAACSRTDDTPCPPLLSWATRSGSAAPGIARLLRITLGDREHNERAEGVLRDWVRAADRAPDTERALAALLPALATGPREAARLDHLLDTVQGLDGRPQPAAAARLRAGLILALSDTPADALSRV</sequence>
<evidence type="ECO:0000256" key="1">
    <source>
        <dbReference type="SAM" id="MobiDB-lite"/>
    </source>
</evidence>
<name>A0ABZ1RK03_9ACTN</name>
<dbReference type="EMBL" id="CP108057">
    <property type="protein sequence ID" value="WUO47066.1"/>
    <property type="molecule type" value="Genomic_DNA"/>
</dbReference>
<organism evidence="2 3">
    <name type="scientific">Streptomyces goshikiensis</name>
    <dbReference type="NCBI Taxonomy" id="1942"/>
    <lineage>
        <taxon>Bacteria</taxon>
        <taxon>Bacillati</taxon>
        <taxon>Actinomycetota</taxon>
        <taxon>Actinomycetes</taxon>
        <taxon>Kitasatosporales</taxon>
        <taxon>Streptomycetaceae</taxon>
        <taxon>Streptomyces</taxon>
    </lineage>
</organism>
<reference evidence="2" key="1">
    <citation type="submission" date="2022-10" db="EMBL/GenBank/DDBJ databases">
        <title>The complete genomes of actinobacterial strains from the NBC collection.</title>
        <authorList>
            <person name="Joergensen T.S."/>
            <person name="Alvarez Arevalo M."/>
            <person name="Sterndorff E.B."/>
            <person name="Faurdal D."/>
            <person name="Vuksanovic O."/>
            <person name="Mourched A.-S."/>
            <person name="Charusanti P."/>
            <person name="Shaw S."/>
            <person name="Blin K."/>
            <person name="Weber T."/>
        </authorList>
    </citation>
    <scope>NUCLEOTIDE SEQUENCE</scope>
    <source>
        <strain evidence="2">NBC_00283</strain>
    </source>
</reference>
<feature type="compositionally biased region" description="Low complexity" evidence="1">
    <location>
        <begin position="18"/>
        <end position="30"/>
    </location>
</feature>
<dbReference type="RefSeq" id="WP_328776006.1">
    <property type="nucleotide sequence ID" value="NZ_CP108057.1"/>
</dbReference>
<feature type="region of interest" description="Disordered" evidence="1">
    <location>
        <begin position="1"/>
        <end position="31"/>
    </location>
</feature>
<dbReference type="Proteomes" id="UP001432075">
    <property type="component" value="Chromosome"/>
</dbReference>
<evidence type="ECO:0000313" key="2">
    <source>
        <dbReference type="EMBL" id="WUO47066.1"/>
    </source>
</evidence>
<accession>A0ABZ1RK03</accession>
<evidence type="ECO:0008006" key="4">
    <source>
        <dbReference type="Google" id="ProtNLM"/>
    </source>
</evidence>
<gene>
    <name evidence="2" type="ORF">OHU17_15080</name>
</gene>